<gene>
    <name evidence="2" type="ORF">GHT09_001458</name>
</gene>
<comment type="caution">
    <text evidence="2">The sequence shown here is derived from an EMBL/GenBank/DDBJ whole genome shotgun (WGS) entry which is preliminary data.</text>
</comment>
<evidence type="ECO:0000313" key="2">
    <source>
        <dbReference type="EMBL" id="KAF7486434.1"/>
    </source>
</evidence>
<feature type="compositionally biased region" description="Gly residues" evidence="1">
    <location>
        <begin position="94"/>
        <end position="106"/>
    </location>
</feature>
<feature type="compositionally biased region" description="Pro residues" evidence="1">
    <location>
        <begin position="76"/>
        <end position="85"/>
    </location>
</feature>
<feature type="compositionally biased region" description="Low complexity" evidence="1">
    <location>
        <begin position="175"/>
        <end position="189"/>
    </location>
</feature>
<protein>
    <submittedName>
        <fullName evidence="2">Uncharacterized protein</fullName>
    </submittedName>
</protein>
<evidence type="ECO:0000313" key="3">
    <source>
        <dbReference type="Proteomes" id="UP000662637"/>
    </source>
</evidence>
<sequence>MPSVLRDSVSPSGCWCWLGEKWSRFTLQGSGGCLLVPRSLRLSRHATEALTWRQTGVCPLSPFPSGAAVGRSHSPPEAPPTPRPGPGRRAAALGPGGRGLRRGLGGRSSADPGSRLPAPCEGLGGRGGGRSLAERGAARGALGGRGGMVAAAGRPRPAPGCLHPETPGRAPEGTAGCRLPRRPLCPAGRAGRRPRGRGRAGAGLSPRDPAPRNRGLPSPSRGCAHAARGRPDPASKAPRAEGRAWPPPQLGARSSALAPTRASLSGLACSLVPSRVLGARGGPWPLAASGVLRGHPSGSAPKTSCK</sequence>
<dbReference type="EMBL" id="WJEC01000041">
    <property type="protein sequence ID" value="KAF7486434.1"/>
    <property type="molecule type" value="Genomic_DNA"/>
</dbReference>
<evidence type="ECO:0000256" key="1">
    <source>
        <dbReference type="SAM" id="MobiDB-lite"/>
    </source>
</evidence>
<feature type="compositionally biased region" description="Basic and acidic residues" evidence="1">
    <location>
        <begin position="229"/>
        <end position="242"/>
    </location>
</feature>
<accession>A0A834V940</accession>
<dbReference type="AlphaFoldDB" id="A0A834V940"/>
<organism evidence="2 3">
    <name type="scientific">Marmota monax</name>
    <name type="common">Woodchuck</name>
    <dbReference type="NCBI Taxonomy" id="9995"/>
    <lineage>
        <taxon>Eukaryota</taxon>
        <taxon>Metazoa</taxon>
        <taxon>Chordata</taxon>
        <taxon>Craniata</taxon>
        <taxon>Vertebrata</taxon>
        <taxon>Euteleostomi</taxon>
        <taxon>Mammalia</taxon>
        <taxon>Eutheria</taxon>
        <taxon>Euarchontoglires</taxon>
        <taxon>Glires</taxon>
        <taxon>Rodentia</taxon>
        <taxon>Sciuromorpha</taxon>
        <taxon>Sciuridae</taxon>
        <taxon>Xerinae</taxon>
        <taxon>Marmotini</taxon>
        <taxon>Marmota</taxon>
    </lineage>
</organism>
<proteinExistence type="predicted"/>
<feature type="region of interest" description="Disordered" evidence="1">
    <location>
        <begin position="280"/>
        <end position="306"/>
    </location>
</feature>
<reference evidence="2" key="1">
    <citation type="submission" date="2020-08" db="EMBL/GenBank/DDBJ databases">
        <authorList>
            <person name="Shumante A."/>
            <person name="Zimin A.V."/>
            <person name="Puiu D."/>
            <person name="Salzberg S.L."/>
        </authorList>
    </citation>
    <scope>NUCLEOTIDE SEQUENCE</scope>
    <source>
        <strain evidence="2">WC2-LM</strain>
        <tissue evidence="2">Liver</tissue>
    </source>
</reference>
<dbReference type="Proteomes" id="UP000662637">
    <property type="component" value="Unassembled WGS sequence"/>
</dbReference>
<name>A0A834V940_MARMO</name>
<feature type="region of interest" description="Disordered" evidence="1">
    <location>
        <begin position="63"/>
        <end position="263"/>
    </location>
</feature>